<organism evidence="3 4">
    <name type="scientific">Cinchona calisaya</name>
    <dbReference type="NCBI Taxonomy" id="153742"/>
    <lineage>
        <taxon>Eukaryota</taxon>
        <taxon>Viridiplantae</taxon>
        <taxon>Streptophyta</taxon>
        <taxon>Embryophyta</taxon>
        <taxon>Tracheophyta</taxon>
        <taxon>Spermatophyta</taxon>
        <taxon>Magnoliopsida</taxon>
        <taxon>eudicotyledons</taxon>
        <taxon>Gunneridae</taxon>
        <taxon>Pentapetalae</taxon>
        <taxon>asterids</taxon>
        <taxon>lamiids</taxon>
        <taxon>Gentianales</taxon>
        <taxon>Rubiaceae</taxon>
        <taxon>Cinchonoideae</taxon>
        <taxon>Cinchoneae</taxon>
        <taxon>Cinchona</taxon>
    </lineage>
</organism>
<evidence type="ECO:0000256" key="1">
    <source>
        <dbReference type="ARBA" id="ARBA00022737"/>
    </source>
</evidence>
<protein>
    <recommendedName>
        <fullName evidence="2">SAM domain-containing protein</fullName>
    </recommendedName>
</protein>
<dbReference type="AlphaFoldDB" id="A0ABD2YYR0"/>
<dbReference type="PROSITE" id="PS50105">
    <property type="entry name" value="SAM_DOMAIN"/>
    <property type="match status" value="1"/>
</dbReference>
<dbReference type="InterPro" id="IPR013761">
    <property type="entry name" value="SAM/pointed_sf"/>
</dbReference>
<evidence type="ECO:0000313" key="4">
    <source>
        <dbReference type="Proteomes" id="UP001630127"/>
    </source>
</evidence>
<reference evidence="3 4" key="1">
    <citation type="submission" date="2024-11" db="EMBL/GenBank/DDBJ databases">
        <title>A near-complete genome assembly of Cinchona calisaya.</title>
        <authorList>
            <person name="Lian D.C."/>
            <person name="Zhao X.W."/>
            <person name="Wei L."/>
        </authorList>
    </citation>
    <scope>NUCLEOTIDE SEQUENCE [LARGE SCALE GENOMIC DNA]</scope>
    <source>
        <tissue evidence="3">Nenye</tissue>
    </source>
</reference>
<feature type="domain" description="SAM" evidence="2">
    <location>
        <begin position="227"/>
        <end position="290"/>
    </location>
</feature>
<name>A0ABD2YYR0_9GENT</name>
<dbReference type="Pfam" id="PF00536">
    <property type="entry name" value="SAM_1"/>
    <property type="match status" value="1"/>
</dbReference>
<dbReference type="PANTHER" id="PTHR10627">
    <property type="entry name" value="SCP160"/>
    <property type="match status" value="1"/>
</dbReference>
<sequence length="291" mass="32907">MVVFSMDSKRPRRPNVRLWEVGDLSAAFTCGISHGTNARLGQKKLKRNSSHVEESEYLRVSTQKQPECAILDPDVSPTVFEDIQHNTENKDPNSVKIVSECANSEELNMSKCKLDFGTITRRSRIMKRKRWNPNRACSLFVDPWNSKAGPIQRRTEDEKCNEWYPGVGCTSAAGFSIHHIKGDKDCSETETSSMSKEAYETEGAWYEEDTTFPQPTFGHNKEGTSDGNVNTVSEWLEELGFGKFAKLFEMHEVDKETLPLLTFEDLKDMGIVAVGPCRKLFTAIQQLRGGR</sequence>
<evidence type="ECO:0000313" key="3">
    <source>
        <dbReference type="EMBL" id="KAL3512405.1"/>
    </source>
</evidence>
<proteinExistence type="predicted"/>
<dbReference type="Gene3D" id="1.10.150.50">
    <property type="entry name" value="Transcription Factor, Ets-1"/>
    <property type="match status" value="1"/>
</dbReference>
<comment type="caution">
    <text evidence="3">The sequence shown here is derived from an EMBL/GenBank/DDBJ whole genome shotgun (WGS) entry which is preliminary data.</text>
</comment>
<keyword evidence="1" id="KW-0677">Repeat</keyword>
<dbReference type="PANTHER" id="PTHR10627:SF65">
    <property type="entry name" value="SAM DOMAIN-CONTAINING PROTEIN"/>
    <property type="match status" value="1"/>
</dbReference>
<dbReference type="Proteomes" id="UP001630127">
    <property type="component" value="Unassembled WGS sequence"/>
</dbReference>
<keyword evidence="4" id="KW-1185">Reference proteome</keyword>
<dbReference type="EMBL" id="JBJUIK010000011">
    <property type="protein sequence ID" value="KAL3512405.1"/>
    <property type="molecule type" value="Genomic_DNA"/>
</dbReference>
<dbReference type="SUPFAM" id="SSF47769">
    <property type="entry name" value="SAM/Pointed domain"/>
    <property type="match status" value="1"/>
</dbReference>
<gene>
    <name evidence="3" type="ORF">ACH5RR_025122</name>
</gene>
<evidence type="ECO:0000259" key="2">
    <source>
        <dbReference type="PROSITE" id="PS50105"/>
    </source>
</evidence>
<accession>A0ABD2YYR0</accession>
<dbReference type="CDD" id="cd09487">
    <property type="entry name" value="SAM_superfamily"/>
    <property type="match status" value="1"/>
</dbReference>
<dbReference type="SMART" id="SM00454">
    <property type="entry name" value="SAM"/>
    <property type="match status" value="1"/>
</dbReference>
<dbReference type="InterPro" id="IPR001660">
    <property type="entry name" value="SAM"/>
</dbReference>